<gene>
    <name evidence="1" type="ORF">M404DRAFT_481405</name>
</gene>
<sequence>MSPSCVCCAVRSAQAGRVVGSVQWRDEKSGMVVIGCHAFGPGKFRKYFSGALTDSKQPALLTKE</sequence>
<dbReference type="Proteomes" id="UP000054217">
    <property type="component" value="Unassembled WGS sequence"/>
</dbReference>
<evidence type="ECO:0000313" key="2">
    <source>
        <dbReference type="Proteomes" id="UP000054217"/>
    </source>
</evidence>
<dbReference type="EMBL" id="KN831963">
    <property type="protein sequence ID" value="KIO06400.1"/>
    <property type="molecule type" value="Genomic_DNA"/>
</dbReference>
<reference evidence="1 2" key="1">
    <citation type="submission" date="2014-04" db="EMBL/GenBank/DDBJ databases">
        <authorList>
            <consortium name="DOE Joint Genome Institute"/>
            <person name="Kuo A."/>
            <person name="Kohler A."/>
            <person name="Costa M.D."/>
            <person name="Nagy L.G."/>
            <person name="Floudas D."/>
            <person name="Copeland A."/>
            <person name="Barry K.W."/>
            <person name="Cichocki N."/>
            <person name="Veneault-Fourrey C."/>
            <person name="LaButti K."/>
            <person name="Lindquist E.A."/>
            <person name="Lipzen A."/>
            <person name="Lundell T."/>
            <person name="Morin E."/>
            <person name="Murat C."/>
            <person name="Sun H."/>
            <person name="Tunlid A."/>
            <person name="Henrissat B."/>
            <person name="Grigoriev I.V."/>
            <person name="Hibbett D.S."/>
            <person name="Martin F."/>
            <person name="Nordberg H.P."/>
            <person name="Cantor M.N."/>
            <person name="Hua S.X."/>
        </authorList>
    </citation>
    <scope>NUCLEOTIDE SEQUENCE [LARGE SCALE GENOMIC DNA]</scope>
    <source>
        <strain evidence="1 2">Marx 270</strain>
    </source>
</reference>
<reference evidence="2" key="2">
    <citation type="submission" date="2015-01" db="EMBL/GenBank/DDBJ databases">
        <title>Evolutionary Origins and Diversification of the Mycorrhizal Mutualists.</title>
        <authorList>
            <consortium name="DOE Joint Genome Institute"/>
            <consortium name="Mycorrhizal Genomics Consortium"/>
            <person name="Kohler A."/>
            <person name="Kuo A."/>
            <person name="Nagy L.G."/>
            <person name="Floudas D."/>
            <person name="Copeland A."/>
            <person name="Barry K.W."/>
            <person name="Cichocki N."/>
            <person name="Veneault-Fourrey C."/>
            <person name="LaButti K."/>
            <person name="Lindquist E.A."/>
            <person name="Lipzen A."/>
            <person name="Lundell T."/>
            <person name="Morin E."/>
            <person name="Murat C."/>
            <person name="Riley R."/>
            <person name="Ohm R."/>
            <person name="Sun H."/>
            <person name="Tunlid A."/>
            <person name="Henrissat B."/>
            <person name="Grigoriev I.V."/>
            <person name="Hibbett D.S."/>
            <person name="Martin F."/>
        </authorList>
    </citation>
    <scope>NUCLEOTIDE SEQUENCE [LARGE SCALE GENOMIC DNA]</scope>
    <source>
        <strain evidence="2">Marx 270</strain>
    </source>
</reference>
<dbReference type="HOGENOM" id="CLU_2868600_0_0_1"/>
<name>A0A0C3NZX4_PISTI</name>
<dbReference type="AlphaFoldDB" id="A0A0C3NZX4"/>
<proteinExistence type="predicted"/>
<accession>A0A0C3NZX4</accession>
<organism evidence="1 2">
    <name type="scientific">Pisolithus tinctorius Marx 270</name>
    <dbReference type="NCBI Taxonomy" id="870435"/>
    <lineage>
        <taxon>Eukaryota</taxon>
        <taxon>Fungi</taxon>
        <taxon>Dikarya</taxon>
        <taxon>Basidiomycota</taxon>
        <taxon>Agaricomycotina</taxon>
        <taxon>Agaricomycetes</taxon>
        <taxon>Agaricomycetidae</taxon>
        <taxon>Boletales</taxon>
        <taxon>Sclerodermatineae</taxon>
        <taxon>Pisolithaceae</taxon>
        <taxon>Pisolithus</taxon>
    </lineage>
</organism>
<evidence type="ECO:0000313" key="1">
    <source>
        <dbReference type="EMBL" id="KIO06400.1"/>
    </source>
</evidence>
<keyword evidence="2" id="KW-1185">Reference proteome</keyword>
<protein>
    <submittedName>
        <fullName evidence="1">Uncharacterized protein</fullName>
    </submittedName>
</protein>
<dbReference type="InParanoid" id="A0A0C3NZX4"/>